<organism evidence="1 2">
    <name type="scientific">Desulfosporosinus acidiphilus (strain DSM 22704 / JCM 16185 / SJ4)</name>
    <dbReference type="NCBI Taxonomy" id="646529"/>
    <lineage>
        <taxon>Bacteria</taxon>
        <taxon>Bacillati</taxon>
        <taxon>Bacillota</taxon>
        <taxon>Clostridia</taxon>
        <taxon>Eubacteriales</taxon>
        <taxon>Desulfitobacteriaceae</taxon>
        <taxon>Desulfosporosinus</taxon>
    </lineage>
</organism>
<dbReference type="KEGG" id="dai:Desaci_0307"/>
<gene>
    <name evidence="1" type="ordered locus">Desaci_0307</name>
</gene>
<sequence>MYRDLSFLLNHHIRAYIFRQKAAAKLTIDLSEIKLIYPGRIKSEIALIASPFAMNFQLSPLPKSTF</sequence>
<dbReference type="STRING" id="646529.Desaci_0307"/>
<accession>I4D0Q5</accession>
<proteinExistence type="predicted"/>
<dbReference type="HOGENOM" id="CLU_2824027_0_0_9"/>
<evidence type="ECO:0000313" key="2">
    <source>
        <dbReference type="Proteomes" id="UP000002892"/>
    </source>
</evidence>
<dbReference type="AlphaFoldDB" id="I4D0Q5"/>
<reference evidence="1 2" key="1">
    <citation type="journal article" date="2012" name="J. Bacteriol.">
        <title>Complete genome sequences of Desulfosporosinus orientis DSM765T, Desulfosporosinus youngiae DSM17734T, Desulfosporosinus meridiei DSM13257T, and Desulfosporosinus acidiphilus DSM22704T.</title>
        <authorList>
            <person name="Pester M."/>
            <person name="Brambilla E."/>
            <person name="Alazard D."/>
            <person name="Rattei T."/>
            <person name="Weinmaier T."/>
            <person name="Han J."/>
            <person name="Lucas S."/>
            <person name="Lapidus A."/>
            <person name="Cheng J.F."/>
            <person name="Goodwin L."/>
            <person name="Pitluck S."/>
            <person name="Peters L."/>
            <person name="Ovchinnikova G."/>
            <person name="Teshima H."/>
            <person name="Detter J.C."/>
            <person name="Han C.S."/>
            <person name="Tapia R."/>
            <person name="Land M.L."/>
            <person name="Hauser L."/>
            <person name="Kyrpides N.C."/>
            <person name="Ivanova N.N."/>
            <person name="Pagani I."/>
            <person name="Huntmann M."/>
            <person name="Wei C.L."/>
            <person name="Davenport K.W."/>
            <person name="Daligault H."/>
            <person name="Chain P.S."/>
            <person name="Chen A."/>
            <person name="Mavromatis K."/>
            <person name="Markowitz V."/>
            <person name="Szeto E."/>
            <person name="Mikhailova N."/>
            <person name="Pati A."/>
            <person name="Wagner M."/>
            <person name="Woyke T."/>
            <person name="Ollivier B."/>
            <person name="Klenk H.P."/>
            <person name="Spring S."/>
            <person name="Loy A."/>
        </authorList>
    </citation>
    <scope>NUCLEOTIDE SEQUENCE [LARGE SCALE GENOMIC DNA]</scope>
    <source>
        <strain evidence="2">DSM 22704 / JCM 16185 / SJ4</strain>
    </source>
</reference>
<dbReference type="EMBL" id="CP003639">
    <property type="protein sequence ID" value="AFM39379.1"/>
    <property type="molecule type" value="Genomic_DNA"/>
</dbReference>
<dbReference type="Proteomes" id="UP000002892">
    <property type="component" value="Chromosome"/>
</dbReference>
<name>I4D0Q5_DESAJ</name>
<keyword evidence="2" id="KW-1185">Reference proteome</keyword>
<protein>
    <submittedName>
        <fullName evidence="1">Uncharacterized protein</fullName>
    </submittedName>
</protein>
<evidence type="ECO:0000313" key="1">
    <source>
        <dbReference type="EMBL" id="AFM39379.1"/>
    </source>
</evidence>